<dbReference type="STRING" id="679937.Bcop_0577"/>
<evidence type="ECO:0000256" key="1">
    <source>
        <dbReference type="ARBA" id="ARBA00005984"/>
    </source>
</evidence>
<evidence type="ECO:0000256" key="7">
    <source>
        <dbReference type="PIRSR" id="PIRSR601952-1"/>
    </source>
</evidence>
<dbReference type="PANTHER" id="PTHR11596">
    <property type="entry name" value="ALKALINE PHOSPHATASE"/>
    <property type="match status" value="1"/>
</dbReference>
<keyword evidence="6 8" id="KW-0460">Magnesium</keyword>
<feature type="binding site" evidence="8">
    <location>
        <position position="132"/>
    </location>
    <ligand>
        <name>Mg(2+)</name>
        <dbReference type="ChEBI" id="CHEBI:18420"/>
    </ligand>
</feature>
<feature type="binding site" evidence="8">
    <location>
        <position position="309"/>
    </location>
    <ligand>
        <name>Zn(2+)</name>
        <dbReference type="ChEBI" id="CHEBI:29105"/>
        <label>2</label>
    </ligand>
</feature>
<dbReference type="PROSITE" id="PS00123">
    <property type="entry name" value="ALKALINE_PHOSPHATASE"/>
    <property type="match status" value="1"/>
</dbReference>
<dbReference type="Proteomes" id="UP000018439">
    <property type="component" value="Chromosome"/>
</dbReference>
<dbReference type="InterPro" id="IPR017850">
    <property type="entry name" value="Alkaline_phosphatase_core_sf"/>
</dbReference>
<organism evidence="11 12">
    <name type="scientific">Bacteroides coprosuis DSM 18011</name>
    <dbReference type="NCBI Taxonomy" id="679937"/>
    <lineage>
        <taxon>Bacteria</taxon>
        <taxon>Pseudomonadati</taxon>
        <taxon>Bacteroidota</taxon>
        <taxon>Bacteroidia</taxon>
        <taxon>Bacteroidales</taxon>
        <taxon>Bacteroidaceae</taxon>
        <taxon>Bacteroides</taxon>
    </lineage>
</organism>
<comment type="cofactor">
    <cofactor evidence="8">
        <name>Zn(2+)</name>
        <dbReference type="ChEBI" id="CHEBI:29105"/>
    </cofactor>
    <text evidence="8">Binds 2 Zn(2+) ions.</text>
</comment>
<evidence type="ECO:0000313" key="12">
    <source>
        <dbReference type="Proteomes" id="UP000018439"/>
    </source>
</evidence>
<name>F3ZRY9_9BACE</name>
<evidence type="ECO:0000313" key="11">
    <source>
        <dbReference type="EMBL" id="EGJ70795.1"/>
    </source>
</evidence>
<dbReference type="SUPFAM" id="SSF53649">
    <property type="entry name" value="Alkaline phosphatase-like"/>
    <property type="match status" value="1"/>
</dbReference>
<evidence type="ECO:0000256" key="10">
    <source>
        <dbReference type="SAM" id="SignalP"/>
    </source>
</evidence>
<proteinExistence type="inferred from homology"/>
<dbReference type="GO" id="GO:0046872">
    <property type="term" value="F:metal ion binding"/>
    <property type="evidence" value="ECO:0007669"/>
    <property type="project" value="UniProtKB-KW"/>
</dbReference>
<protein>
    <submittedName>
        <fullName evidence="11">Alkaline phosphatase</fullName>
    </submittedName>
</protein>
<dbReference type="Gene3D" id="3.40.720.10">
    <property type="entry name" value="Alkaline Phosphatase, subunit A"/>
    <property type="match status" value="1"/>
</dbReference>
<keyword evidence="12" id="KW-1185">Reference proteome</keyword>
<dbReference type="Pfam" id="PF00245">
    <property type="entry name" value="Alk_phosphatase"/>
    <property type="match status" value="2"/>
</dbReference>
<feature type="binding site" evidence="8">
    <location>
        <position position="429"/>
    </location>
    <ligand>
        <name>Zn(2+)</name>
        <dbReference type="ChEBI" id="CHEBI:29105"/>
        <label>2</label>
    </ligand>
</feature>
<comment type="cofactor">
    <cofactor evidence="8">
        <name>Mg(2+)</name>
        <dbReference type="ChEBI" id="CHEBI:18420"/>
    </cofactor>
    <text evidence="8">Binds 1 Mg(2+) ion.</text>
</comment>
<dbReference type="InterPro" id="IPR018299">
    <property type="entry name" value="Alkaline_phosphatase_AS"/>
</dbReference>
<sequence length="467" mass="51925">MKKTLSLFILLFVSVSLFAQGKAKYVFYFIGDGMGADQVNGTEMYLAEKEGMIGVKPLIFTQFPVMSVVNTYSRTNSVTDSSAAGTALATGEKTYNGAIGVGKDKEKLTSVAERAKKAGKKVGVITSVSVDHATPAAFYAHQPDRGMYYEIAHDLPLANFDFYGGSGFLKPDKNAEGENAPSIYPMFEKAGYKLYRGLDEYSQSSRDEKLILIQKEGSDKNALPYAIDRKAGDLALKEITQSAIEHLSYKNNKGFFLMVEGGKIDWACHDNDAATVFHEVIDMDEAIAEAFAFYKKHPKETLIVVTADHETGGIALGTGKYALNLQSLQYQKVSANQLSTLMSNLRKEKNNNVTWEDMKQLLGENMGFWKEVKLTWEQERKLRDEFEHSFVQKKQGFEESMYTKTEPMAARAKEVMNEVAMVSWASHSHSANFVPVFAIGVGAELFNARLNNIDIPHNISKAAGYKW</sequence>
<reference evidence="11 12" key="1">
    <citation type="journal article" date="2011" name="Stand. Genomic Sci.">
        <title>Non-contiguous finished genome sequence of Bacteroides coprosuis type strain (PC139).</title>
        <authorList>
            <person name="Land M."/>
            <person name="Held B."/>
            <person name="Gronow S."/>
            <person name="Abt B."/>
            <person name="Lucas S."/>
            <person name="Del Rio T.G."/>
            <person name="Nolan M."/>
            <person name="Tice H."/>
            <person name="Cheng J.F."/>
            <person name="Pitluck S."/>
            <person name="Liolios K."/>
            <person name="Pagani I."/>
            <person name="Ivanova N."/>
            <person name="Mavromatis K."/>
            <person name="Mikhailova N."/>
            <person name="Pati A."/>
            <person name="Tapia R."/>
            <person name="Han C."/>
            <person name="Goodwin L."/>
            <person name="Chen A."/>
            <person name="Palaniappan K."/>
            <person name="Hauser L."/>
            <person name="Brambilla E.M."/>
            <person name="Rohde M."/>
            <person name="Goker M."/>
            <person name="Detter J.C."/>
            <person name="Woyke T."/>
            <person name="Bristow J."/>
            <person name="Eisen J.A."/>
            <person name="Markowitz V."/>
            <person name="Hugenholtz P."/>
            <person name="Kyrpides N.C."/>
            <person name="Klenk H.P."/>
            <person name="Lapidus A."/>
        </authorList>
    </citation>
    <scope>NUCLEOTIDE SEQUENCE</scope>
    <source>
        <strain evidence="11 12">DSM 18011</strain>
    </source>
</reference>
<dbReference type="EMBL" id="CM001167">
    <property type="protein sequence ID" value="EGJ70795.1"/>
    <property type="molecule type" value="Genomic_DNA"/>
</dbReference>
<evidence type="ECO:0000256" key="5">
    <source>
        <dbReference type="ARBA" id="ARBA00022833"/>
    </source>
</evidence>
<feature type="binding site" evidence="8">
    <location>
        <position position="32"/>
    </location>
    <ligand>
        <name>Zn(2+)</name>
        <dbReference type="ChEBI" id="CHEBI:29105"/>
        <label>2</label>
    </ligand>
</feature>
<keyword evidence="10" id="KW-0732">Signal</keyword>
<dbReference type="eggNOG" id="COG1785">
    <property type="taxonomic scope" value="Bacteria"/>
</dbReference>
<evidence type="ECO:0000256" key="4">
    <source>
        <dbReference type="ARBA" id="ARBA00022801"/>
    </source>
</evidence>
<dbReference type="PANTHER" id="PTHR11596:SF5">
    <property type="entry name" value="ALKALINE PHOSPHATASE"/>
    <property type="match status" value="1"/>
</dbReference>
<feature type="binding site" evidence="8">
    <location>
        <position position="269"/>
    </location>
    <ligand>
        <name>Zn(2+)</name>
        <dbReference type="ChEBI" id="CHEBI:29105"/>
        <label>2</label>
    </ligand>
</feature>
<feature type="binding site" evidence="8">
    <location>
        <position position="134"/>
    </location>
    <ligand>
        <name>Mg(2+)</name>
        <dbReference type="ChEBI" id="CHEBI:18420"/>
    </ligand>
</feature>
<keyword evidence="2" id="KW-0597">Phosphoprotein</keyword>
<dbReference type="AlphaFoldDB" id="F3ZRY9"/>
<dbReference type="CDD" id="cd16012">
    <property type="entry name" value="ALP"/>
    <property type="match status" value="1"/>
</dbReference>
<feature type="binding site" evidence="8">
    <location>
        <position position="265"/>
    </location>
    <ligand>
        <name>Zn(2+)</name>
        <dbReference type="ChEBI" id="CHEBI:29105"/>
        <label>2</label>
    </ligand>
</feature>
<gene>
    <name evidence="11" type="ORF">Bcop_0577</name>
</gene>
<dbReference type="HOGENOM" id="CLU_008539_5_0_10"/>
<accession>F3ZRY9</accession>
<feature type="binding site" evidence="8">
    <location>
        <position position="308"/>
    </location>
    <ligand>
        <name>Zn(2+)</name>
        <dbReference type="ChEBI" id="CHEBI:29105"/>
        <label>2</label>
    </ligand>
</feature>
<feature type="signal peptide" evidence="10">
    <location>
        <begin position="1"/>
        <end position="19"/>
    </location>
</feature>
<evidence type="ECO:0000256" key="8">
    <source>
        <dbReference type="PIRSR" id="PIRSR601952-2"/>
    </source>
</evidence>
<feature type="active site" description="Phosphoserine intermediate" evidence="7">
    <location>
        <position position="81"/>
    </location>
</feature>
<evidence type="ECO:0000256" key="9">
    <source>
        <dbReference type="RuleBase" id="RU003946"/>
    </source>
</evidence>
<feature type="binding site" evidence="8">
    <location>
        <position position="260"/>
    </location>
    <ligand>
        <name>Mg(2+)</name>
        <dbReference type="ChEBI" id="CHEBI:18420"/>
    </ligand>
</feature>
<feature type="chain" id="PRO_5003308607" evidence="10">
    <location>
        <begin position="20"/>
        <end position="467"/>
    </location>
</feature>
<keyword evidence="4" id="KW-0378">Hydrolase</keyword>
<evidence type="ECO:0000256" key="6">
    <source>
        <dbReference type="ARBA" id="ARBA00022842"/>
    </source>
</evidence>
<dbReference type="PRINTS" id="PR00113">
    <property type="entry name" value="ALKPHPHTASE"/>
</dbReference>
<evidence type="ECO:0000256" key="3">
    <source>
        <dbReference type="ARBA" id="ARBA00022723"/>
    </source>
</evidence>
<keyword evidence="3 8" id="KW-0479">Metal-binding</keyword>
<comment type="similarity">
    <text evidence="1 9">Belongs to the alkaline phosphatase family.</text>
</comment>
<dbReference type="SMART" id="SM00098">
    <property type="entry name" value="alkPPc"/>
    <property type="match status" value="1"/>
</dbReference>
<feature type="binding site" evidence="8">
    <location>
        <position position="32"/>
    </location>
    <ligand>
        <name>Mg(2+)</name>
        <dbReference type="ChEBI" id="CHEBI:18420"/>
    </ligand>
</feature>
<dbReference type="InterPro" id="IPR001952">
    <property type="entry name" value="Alkaline_phosphatase"/>
</dbReference>
<keyword evidence="5 8" id="KW-0862">Zinc</keyword>
<dbReference type="Gene3D" id="1.10.60.40">
    <property type="match status" value="1"/>
</dbReference>
<dbReference type="OrthoDB" id="9794455at2"/>
<dbReference type="GO" id="GO:0004035">
    <property type="term" value="F:alkaline phosphatase activity"/>
    <property type="evidence" value="ECO:0007669"/>
    <property type="project" value="TreeGrafter"/>
</dbReference>
<evidence type="ECO:0000256" key="2">
    <source>
        <dbReference type="ARBA" id="ARBA00022553"/>
    </source>
</evidence>